<accession>A0ACC0VVQ2</accession>
<dbReference type="EMBL" id="CM047585">
    <property type="protein sequence ID" value="KAI9910352.1"/>
    <property type="molecule type" value="Genomic_DNA"/>
</dbReference>
<keyword evidence="2" id="KW-1185">Reference proteome</keyword>
<dbReference type="Proteomes" id="UP001163321">
    <property type="component" value="Chromosome 6"/>
</dbReference>
<sequence>MMLKLSAIVASFVVAFDTARAWTFNVSDVVSPDKMVGNHQPLQRTWTVSSFAQLQELYLAVPGPVFVDLHPSLLPTLEGGGKDDPSPLSPQVPGVVPGKTPGVIPGETPGVIPGKTPGVIPGKTPGVVQVETPRVVPGETLGVVPGETPGVVPGKTPGVVPGETPGAVQGETSGVVPGKTPGVVPGETPGIVPGKTPGVVPGETPGIVQGETSGVVPGETPGIVPGKTPGVIPGETPGAIPGVEPGKAPDAVRTGEFGSERSGPSLANGTVELSKHHRRHNDIDDSPSRNEETVVAMIIVSGNASDLLNMFEAAPLHPHRNDGLKLHLKNEDALAQGYVLTQIYLFDKNLLRRVTTAFHGDVVLSENVMTLNDTEADVKFASVGDGNLYVDCKSNVSLSSLQVEVTGSGLVQLSISSISLVTYLNVDVVGTAAFALITNALSADEVNTSLSGSGILVVSTSNFVAQKLASSVYGSGVASFATAGTVDKEFLALSGSGQLLAGSIVATRSTVHVGGDGEMLVQVSDKLTVSASVWGKVAYVNAPPAHIKIKGWWFWRDASTIVQPAAVNKVVIYDPVALPTKKPVYCLIETVESALSDEPDCSLVSAKNTYTTNGMTTSLSKVSPIDGTSGPSGLLYAFLGAGVVVMNVVAARSWAQRRARRHYVPLL</sequence>
<name>A0ACC0VVQ2_9STRA</name>
<proteinExistence type="predicted"/>
<reference evidence="1 2" key="1">
    <citation type="journal article" date="2022" name="bioRxiv">
        <title>The genome of the oomycete Peronosclerospora sorghi, a cosmopolitan pathogen of maize and sorghum, is inflated with dispersed pseudogenes.</title>
        <authorList>
            <person name="Fletcher K."/>
            <person name="Martin F."/>
            <person name="Isakeit T."/>
            <person name="Cavanaugh K."/>
            <person name="Magill C."/>
            <person name="Michelmore R."/>
        </authorList>
    </citation>
    <scope>NUCLEOTIDE SEQUENCE [LARGE SCALE GENOMIC DNA]</scope>
    <source>
        <strain evidence="1">P6</strain>
    </source>
</reference>
<evidence type="ECO:0000313" key="1">
    <source>
        <dbReference type="EMBL" id="KAI9910352.1"/>
    </source>
</evidence>
<protein>
    <submittedName>
        <fullName evidence="1">Uncharacterized protein</fullName>
    </submittedName>
</protein>
<gene>
    <name evidence="1" type="ORF">PsorP6_010209</name>
</gene>
<organism evidence="1 2">
    <name type="scientific">Peronosclerospora sorghi</name>
    <dbReference type="NCBI Taxonomy" id="230839"/>
    <lineage>
        <taxon>Eukaryota</taxon>
        <taxon>Sar</taxon>
        <taxon>Stramenopiles</taxon>
        <taxon>Oomycota</taxon>
        <taxon>Peronosporomycetes</taxon>
        <taxon>Peronosporales</taxon>
        <taxon>Peronosporaceae</taxon>
        <taxon>Peronosclerospora</taxon>
    </lineage>
</organism>
<comment type="caution">
    <text evidence="1">The sequence shown here is derived from an EMBL/GenBank/DDBJ whole genome shotgun (WGS) entry which is preliminary data.</text>
</comment>
<evidence type="ECO:0000313" key="2">
    <source>
        <dbReference type="Proteomes" id="UP001163321"/>
    </source>
</evidence>